<dbReference type="GO" id="GO:0004558">
    <property type="term" value="F:alpha-1,4-glucosidase activity"/>
    <property type="evidence" value="ECO:0007669"/>
    <property type="project" value="UniProtKB-EC"/>
</dbReference>
<dbReference type="InterPro" id="IPR000322">
    <property type="entry name" value="Glyco_hydro_31_TIM"/>
</dbReference>
<gene>
    <name evidence="7" type="ORF">K491DRAFT_693994</name>
</gene>
<accession>A0A6A6T390</accession>
<dbReference type="PANTHER" id="PTHR22762">
    <property type="entry name" value="ALPHA-GLUCOSIDASE"/>
    <property type="match status" value="1"/>
</dbReference>
<dbReference type="EC" id="3.2.1.20" evidence="3"/>
<dbReference type="GO" id="GO:0006491">
    <property type="term" value="P:N-glycan processing"/>
    <property type="evidence" value="ECO:0007669"/>
    <property type="project" value="TreeGrafter"/>
</dbReference>
<reference evidence="7" key="1">
    <citation type="journal article" date="2020" name="Stud. Mycol.">
        <title>101 Dothideomycetes genomes: a test case for predicting lifestyles and emergence of pathogens.</title>
        <authorList>
            <person name="Haridas S."/>
            <person name="Albert R."/>
            <person name="Binder M."/>
            <person name="Bloem J."/>
            <person name="Labutti K."/>
            <person name="Salamov A."/>
            <person name="Andreopoulos B."/>
            <person name="Baker S."/>
            <person name="Barry K."/>
            <person name="Bills G."/>
            <person name="Bluhm B."/>
            <person name="Cannon C."/>
            <person name="Castanera R."/>
            <person name="Culley D."/>
            <person name="Daum C."/>
            <person name="Ezra D."/>
            <person name="Gonzalez J."/>
            <person name="Henrissat B."/>
            <person name="Kuo A."/>
            <person name="Liang C."/>
            <person name="Lipzen A."/>
            <person name="Lutzoni F."/>
            <person name="Magnuson J."/>
            <person name="Mondo S."/>
            <person name="Nolan M."/>
            <person name="Ohm R."/>
            <person name="Pangilinan J."/>
            <person name="Park H.-J."/>
            <person name="Ramirez L."/>
            <person name="Alfaro M."/>
            <person name="Sun H."/>
            <person name="Tritt A."/>
            <person name="Yoshinaga Y."/>
            <person name="Zwiers L.-H."/>
            <person name="Turgeon B."/>
            <person name="Goodwin S."/>
            <person name="Spatafora J."/>
            <person name="Crous P."/>
            <person name="Grigoriev I."/>
        </authorList>
    </citation>
    <scope>NUCLEOTIDE SEQUENCE</scope>
    <source>
        <strain evidence="7">CBS 122681</strain>
    </source>
</reference>
<dbReference type="Pfam" id="PF21365">
    <property type="entry name" value="Glyco_hydro_31_3rd"/>
    <property type="match status" value="1"/>
</dbReference>
<evidence type="ECO:0000259" key="5">
    <source>
        <dbReference type="Pfam" id="PF01055"/>
    </source>
</evidence>
<dbReference type="InterPro" id="IPR013780">
    <property type="entry name" value="Glyco_hydro_b"/>
</dbReference>
<evidence type="ECO:0000256" key="3">
    <source>
        <dbReference type="ARBA" id="ARBA00012741"/>
    </source>
</evidence>
<protein>
    <recommendedName>
        <fullName evidence="3">alpha-glucosidase</fullName>
        <ecNumber evidence="3">3.2.1.20</ecNumber>
    </recommendedName>
</protein>
<feature type="domain" description="Glycoside hydrolase family 31 TIM barrel" evidence="5">
    <location>
        <begin position="197"/>
        <end position="501"/>
    </location>
</feature>
<keyword evidence="4 7" id="KW-0378">Hydrolase</keyword>
<dbReference type="InterPro" id="IPR017853">
    <property type="entry name" value="GH"/>
</dbReference>
<feature type="domain" description="Glycosyl hydrolase family 31 C-terminal" evidence="6">
    <location>
        <begin position="512"/>
        <end position="600"/>
    </location>
</feature>
<dbReference type="Pfam" id="PF01055">
    <property type="entry name" value="Glyco_hydro_31_2nd"/>
    <property type="match status" value="1"/>
</dbReference>
<dbReference type="GO" id="GO:0005975">
    <property type="term" value="P:carbohydrate metabolic process"/>
    <property type="evidence" value="ECO:0007669"/>
    <property type="project" value="InterPro"/>
</dbReference>
<proteinExistence type="inferred from homology"/>
<dbReference type="SUPFAM" id="SSF51445">
    <property type="entry name" value="(Trans)glycosidases"/>
    <property type="match status" value="1"/>
</dbReference>
<sequence>MSKPARYDFKTHPVAHEEAVVVGDKYRFTILTEGLLRYEWAEDGKFEDRASTFAINRELAVPDYYVWDRETSIEIVTKRFHVVYNKEKFSSKGFLINLKGPVTAKWTYGQDVSNLGGTTRTLDTVDGRTGVAPGVLSRDGIAVLDDSKTMLFQTDGWIAPRQDGATSGDRVDGYVFLYGRDYREAMRAFYAVSGSQPLLPRFALGNWWSRYHPYTDGEYIDLMNHFTRDDVPLSVATIDMDWHLVGEVPPEYGGGWTGYTWNKKLFPDPHKFMENLHGQKRKVTLNVHPADGIRAFEEQYPEVAKYLGIDPASKVPASFDCTNKDFMDAYFDIVHHEHEANGVDFWWVDWQQGDQSAIPGIDPLWVLNHFHFLDNGRNQKRGLILSRYAGPGSHRYQIGFSGDTIMTWNSLDFQPEFTATSSNIGYGWWSHDIGGHMHGYKDDELTARWVQLGCFSPILRLHSSNNIFNTREPWAFNAEACSVMEDTLRLRQRLIPYLYTMNARSASDDELLVTPLYWDYPETDEAYDYPNQFRFGSELLVAPITQSRDVSTHLGAVKAWLPPKRYVDIFMGVVYDGDRELVLHRPLDRYPVFAPEGAIIPLDGSSRPANDAPNPSSFEVLLVVGADGFFDLIEDNGSGTHVDDGDFRMVGADGVEACADETVRFSHTPITYKQDTGVLTIGPASPQDPSIPATREWKITLIAYSKASSADIRCISTSAKKAKPLAYTVQSVENGTVLNIGSVPINQSIIIELSSSSSSGPQLDIVDPGTKIWPILQAANMDYDQKHETWFVATAHKALSTRISELQSMGLKQELLDALMEILLADSRLASSPADAGSRMIAGGDDW</sequence>
<dbReference type="Gene3D" id="2.60.40.1180">
    <property type="entry name" value="Golgi alpha-mannosidase II"/>
    <property type="match status" value="2"/>
</dbReference>
<name>A0A6A6T390_9PLEO</name>
<evidence type="ECO:0000256" key="1">
    <source>
        <dbReference type="ARBA" id="ARBA00001657"/>
    </source>
</evidence>
<keyword evidence="8" id="KW-1185">Reference proteome</keyword>
<comment type="catalytic activity">
    <reaction evidence="1">
        <text>Hydrolysis of terminal, non-reducing (1-&gt;4)-linked alpha-D-glucose residues with release of alpha-D-glucose.</text>
        <dbReference type="EC" id="3.2.1.20"/>
    </reaction>
</comment>
<dbReference type="OrthoDB" id="1334205at2759"/>
<evidence type="ECO:0000256" key="2">
    <source>
        <dbReference type="ARBA" id="ARBA00007806"/>
    </source>
</evidence>
<evidence type="ECO:0000313" key="7">
    <source>
        <dbReference type="EMBL" id="KAF2654230.1"/>
    </source>
</evidence>
<comment type="similarity">
    <text evidence="2 4">Belongs to the glycosyl hydrolase 31 family.</text>
</comment>
<dbReference type="Proteomes" id="UP000799324">
    <property type="component" value="Unassembled WGS sequence"/>
</dbReference>
<dbReference type="EMBL" id="MU004367">
    <property type="protein sequence ID" value="KAF2654230.1"/>
    <property type="molecule type" value="Genomic_DNA"/>
</dbReference>
<dbReference type="CDD" id="cd06595">
    <property type="entry name" value="GH31_u1"/>
    <property type="match status" value="1"/>
</dbReference>
<dbReference type="AlphaFoldDB" id="A0A6A6T390"/>
<dbReference type="InterPro" id="IPR048395">
    <property type="entry name" value="Glyco_hydro_31_C"/>
</dbReference>
<keyword evidence="4" id="KW-0326">Glycosidase</keyword>
<organism evidence="7 8">
    <name type="scientific">Lophiostoma macrostomum CBS 122681</name>
    <dbReference type="NCBI Taxonomy" id="1314788"/>
    <lineage>
        <taxon>Eukaryota</taxon>
        <taxon>Fungi</taxon>
        <taxon>Dikarya</taxon>
        <taxon>Ascomycota</taxon>
        <taxon>Pezizomycotina</taxon>
        <taxon>Dothideomycetes</taxon>
        <taxon>Pleosporomycetidae</taxon>
        <taxon>Pleosporales</taxon>
        <taxon>Lophiostomataceae</taxon>
        <taxon>Lophiostoma</taxon>
    </lineage>
</organism>
<evidence type="ECO:0000313" key="8">
    <source>
        <dbReference type="Proteomes" id="UP000799324"/>
    </source>
</evidence>
<dbReference type="Gene3D" id="3.20.20.80">
    <property type="entry name" value="Glycosidases"/>
    <property type="match status" value="1"/>
</dbReference>
<dbReference type="SUPFAM" id="SSF51011">
    <property type="entry name" value="Glycosyl hydrolase domain"/>
    <property type="match status" value="1"/>
</dbReference>
<dbReference type="PANTHER" id="PTHR22762:SF89">
    <property type="entry name" value="ALPHA-XYLOSIDASE"/>
    <property type="match status" value="1"/>
</dbReference>
<evidence type="ECO:0000256" key="4">
    <source>
        <dbReference type="RuleBase" id="RU361185"/>
    </source>
</evidence>
<evidence type="ECO:0000259" key="6">
    <source>
        <dbReference type="Pfam" id="PF21365"/>
    </source>
</evidence>